<sequence>MAGITVKFEKGRITHTAEAAIVGGQVVHPGTGPRSAVPATADSEKVLGVALTDAAPKVDPAPGVLYVGTDQVTVASAPAVVPVKSNNSAAPGDLVVAHTAGAVKKAPAEAKITQIVGRVIETIGGADNIVLVRLGG</sequence>
<evidence type="ECO:0000313" key="1">
    <source>
        <dbReference type="EMBL" id="ALY07639.1"/>
    </source>
</evidence>
<keyword evidence="2" id="KW-1185">Reference proteome</keyword>
<gene>
    <name evidence="1" type="primary">5</name>
    <name evidence="1" type="ORF">PBI_HOWE_5</name>
</gene>
<name>A0A0U4IR72_9CAUD</name>
<organism evidence="1 2">
    <name type="scientific">Gordonia phage Howe</name>
    <dbReference type="NCBI Taxonomy" id="1777061"/>
    <lineage>
        <taxon>Viruses</taxon>
        <taxon>Duplodnaviria</taxon>
        <taxon>Heunggongvirae</taxon>
        <taxon>Uroviricota</taxon>
        <taxon>Caudoviricetes</taxon>
        <taxon>Howevirus</taxon>
        <taxon>Howevirus howe</taxon>
    </lineage>
</organism>
<dbReference type="Proteomes" id="UP000221715">
    <property type="component" value="Genome"/>
</dbReference>
<evidence type="ECO:0000313" key="2">
    <source>
        <dbReference type="Proteomes" id="UP000221715"/>
    </source>
</evidence>
<dbReference type="InterPro" id="IPR054438">
    <property type="entry name" value="Struct_cement_gp24/gp6"/>
</dbReference>
<proteinExistence type="predicted"/>
<accession>A0A0U4IR72</accession>
<dbReference type="EMBL" id="KU252585">
    <property type="protein sequence ID" value="ALY07639.1"/>
    <property type="molecule type" value="Genomic_DNA"/>
</dbReference>
<protein>
    <submittedName>
        <fullName evidence="1">Scaffolding protein</fullName>
    </submittedName>
</protein>
<dbReference type="RefSeq" id="YP_010654866.1">
    <property type="nucleotide sequence ID" value="NC_070817.1"/>
</dbReference>
<dbReference type="KEGG" id="vg:77930720"/>
<dbReference type="Pfam" id="PF22758">
    <property type="entry name" value="Phage_cement"/>
    <property type="match status" value="1"/>
</dbReference>
<reference evidence="1 2" key="1">
    <citation type="submission" date="2015-12" db="EMBL/GenBank/DDBJ databases">
        <authorList>
            <person name="Pope W.H."/>
            <person name="Montgomery M.T."/>
            <person name="Garlena R.A."/>
            <person name="Russell D.A."/>
            <person name="Jacobs-Sera D."/>
            <person name="Hendrix R.W."/>
            <person name="Hatfull G.F."/>
        </authorList>
    </citation>
    <scope>NUCLEOTIDE SEQUENCE [LARGE SCALE GENOMIC DNA]</scope>
</reference>
<dbReference type="GeneID" id="77930720"/>